<dbReference type="InterPro" id="IPR036452">
    <property type="entry name" value="Ribo_hydro-like"/>
</dbReference>
<dbReference type="Pfam" id="PF21027">
    <property type="entry name" value="Sde0182_C"/>
    <property type="match status" value="1"/>
</dbReference>
<dbReference type="GO" id="GO:0016799">
    <property type="term" value="F:hydrolase activity, hydrolyzing N-glycosyl compounds"/>
    <property type="evidence" value="ECO:0007669"/>
    <property type="project" value="InterPro"/>
</dbReference>
<keyword evidence="1" id="KW-0732">Signal</keyword>
<dbReference type="InterPro" id="IPR011483">
    <property type="entry name" value="Sde182_NH-like"/>
</dbReference>
<dbReference type="HOGENOM" id="CLU_029266_0_0_1"/>
<dbReference type="InParanoid" id="V5G2S9"/>
<evidence type="ECO:0000313" key="5">
    <source>
        <dbReference type="Proteomes" id="UP000018001"/>
    </source>
</evidence>
<keyword evidence="5" id="KW-1185">Reference proteome</keyword>
<dbReference type="OrthoDB" id="3592035at2759"/>
<feature type="chain" id="PRO_5004733474" evidence="1">
    <location>
        <begin position="20"/>
        <end position="512"/>
    </location>
</feature>
<feature type="domain" description="Cellulose-binding Sde182 nucleoside hydrolase-like" evidence="2">
    <location>
        <begin position="43"/>
        <end position="312"/>
    </location>
</feature>
<dbReference type="Proteomes" id="UP000018001">
    <property type="component" value="Unassembled WGS sequence"/>
</dbReference>
<evidence type="ECO:0000256" key="1">
    <source>
        <dbReference type="SAM" id="SignalP"/>
    </source>
</evidence>
<name>V5G2S9_BYSSN</name>
<dbReference type="Gene3D" id="3.90.245.10">
    <property type="entry name" value="Ribonucleoside hydrolase-like"/>
    <property type="match status" value="1"/>
</dbReference>
<protein>
    <submittedName>
        <fullName evidence="4">Cellulose-binding protein</fullName>
    </submittedName>
</protein>
<organism evidence="4 5">
    <name type="scientific">Byssochlamys spectabilis (strain No. 5 / NBRC 109023)</name>
    <name type="common">Paecilomyces variotii</name>
    <dbReference type="NCBI Taxonomy" id="1356009"/>
    <lineage>
        <taxon>Eukaryota</taxon>
        <taxon>Fungi</taxon>
        <taxon>Dikarya</taxon>
        <taxon>Ascomycota</taxon>
        <taxon>Pezizomycotina</taxon>
        <taxon>Eurotiomycetes</taxon>
        <taxon>Eurotiomycetidae</taxon>
        <taxon>Eurotiales</taxon>
        <taxon>Thermoascaceae</taxon>
        <taxon>Paecilomyces</taxon>
    </lineage>
</organism>
<feature type="signal peptide" evidence="1">
    <location>
        <begin position="1"/>
        <end position="19"/>
    </location>
</feature>
<dbReference type="InterPro" id="IPR048527">
    <property type="entry name" value="Sde182_C"/>
</dbReference>
<evidence type="ECO:0000259" key="3">
    <source>
        <dbReference type="Pfam" id="PF21027"/>
    </source>
</evidence>
<comment type="caution">
    <text evidence="4">The sequence shown here is derived from an EMBL/GenBank/DDBJ whole genome shotgun (WGS) entry which is preliminary data.</text>
</comment>
<reference evidence="5" key="1">
    <citation type="journal article" date="2014" name="Genome Announc.">
        <title>Draft genome sequence of the formaldehyde-resistant fungus Byssochlamys spectabilis No. 5 (anamorph Paecilomyces variotii No. 5) (NBRC109023).</title>
        <authorList>
            <person name="Oka T."/>
            <person name="Ekino K."/>
            <person name="Fukuda K."/>
            <person name="Nomura Y."/>
        </authorList>
    </citation>
    <scope>NUCLEOTIDE SEQUENCE [LARGE SCALE GENOMIC DNA]</scope>
    <source>
        <strain evidence="5">No. 5 / NBRC 109023</strain>
    </source>
</reference>
<dbReference type="Pfam" id="PF07632">
    <property type="entry name" value="Sde182_NH-like"/>
    <property type="match status" value="1"/>
</dbReference>
<dbReference type="AlphaFoldDB" id="V5G2S9"/>
<sequence length="512" mass="56633">MKFSFFSTVIAGLCLQALTQLVVDATPAGQPRCEPYTVDVKNRVFVASDISNEPDDTMSFIRLLLHCNEYQIEGLVAVTSYWQNSSTYPDQIEAVVKAYGKVIPNLQTHAHGQFPSEEYLLSKIRSGSTKYGLAAIDALEAGNKTSPGADLLVSTVDSSEEPLYVQLWGGANVLAEALWKANKTRTAEEVSHFLSKLRVYAISDQDNSGPWIRLNFPSLRYIASIHGWNQYGLATWSGISGDAYYDFDHGGPDSSLVTNAWIHKNIQLGLLGKMYPSVQFIMEGDSPSLMFTMQNGLNNPEHPEWGSWGGRYTAVSLGDNQFADATDHVVGQNGQTFISNHATIWRWRSAYQNEMAARIQWTLQDNRKDSNTTHPPVVVVNGSCGSEPLELYVKSGTMVTLDASGSYDPDGRSLNLTWWHYREPSMTQWSISEVPQLNFTSVPQTANRITTVKMPEQSVACKAPQAASGAVTSEAYCQQYHIILQATNAGIHPITRYRRVILKTQPANGTIS</sequence>
<evidence type="ECO:0000313" key="4">
    <source>
        <dbReference type="EMBL" id="GAD96306.1"/>
    </source>
</evidence>
<proteinExistence type="predicted"/>
<feature type="domain" description="Cellulose-binding Sde182 C-terminal" evidence="3">
    <location>
        <begin position="399"/>
        <end position="503"/>
    </location>
</feature>
<accession>V5G2S9</accession>
<dbReference type="eggNOG" id="ENOG502QXBB">
    <property type="taxonomic scope" value="Eukaryota"/>
</dbReference>
<dbReference type="EMBL" id="BAUL01000159">
    <property type="protein sequence ID" value="GAD96306.1"/>
    <property type="molecule type" value="Genomic_DNA"/>
</dbReference>
<gene>
    <name evidence="4" type="ORF">PVAR5_4957</name>
</gene>
<evidence type="ECO:0000259" key="2">
    <source>
        <dbReference type="Pfam" id="PF07632"/>
    </source>
</evidence>